<dbReference type="AlphaFoldDB" id="K2H0B9"/>
<comment type="caution">
    <text evidence="1">The sequence shown here is derived from an EMBL/GenBank/DDBJ whole genome shotgun (WGS) entry which is preliminary data.</text>
</comment>
<accession>K2H0B9</accession>
<protein>
    <recommendedName>
        <fullName evidence="2">Lipoprotein</fullName>
    </recommendedName>
</protein>
<gene>
    <name evidence="1" type="ORF">ACD_2C00208G0011</name>
</gene>
<proteinExistence type="predicted"/>
<dbReference type="PROSITE" id="PS51257">
    <property type="entry name" value="PROKAR_LIPOPROTEIN"/>
    <property type="match status" value="1"/>
</dbReference>
<evidence type="ECO:0000313" key="1">
    <source>
        <dbReference type="EMBL" id="EKE29210.1"/>
    </source>
</evidence>
<evidence type="ECO:0008006" key="2">
    <source>
        <dbReference type="Google" id="ProtNLM"/>
    </source>
</evidence>
<sequence>MRKDIIIKLTIIPLLIFTSCWRTTDVNLKKENNWTQWITQETKKTTNTDWTFSEWKQEIIKLMLKSWPDSILNADCSKYDPEGKDYCEKEKLKIESLKKEITWESVFIKWNTYISIFDCNQIKQAQWKKYCEDYKVTLWNQAPTAVKSDPEMDKRIEKVLLESQITENLNCATKTDKEDKLACEEKNNVIEVIKVLEQTERSQRKNYDCSKFVKEEIIATCKKYISTIN</sequence>
<organism evidence="1">
    <name type="scientific">uncultured bacterium</name>
    <name type="common">gcode 4</name>
    <dbReference type="NCBI Taxonomy" id="1234023"/>
    <lineage>
        <taxon>Bacteria</taxon>
        <taxon>environmental samples</taxon>
    </lineage>
</organism>
<name>K2H0B9_9BACT</name>
<dbReference type="EMBL" id="AMFJ01000208">
    <property type="protein sequence ID" value="EKE29210.1"/>
    <property type="molecule type" value="Genomic_DNA"/>
</dbReference>
<reference evidence="1" key="1">
    <citation type="journal article" date="2012" name="Science">
        <title>Fermentation, hydrogen, and sulfur metabolism in multiple uncultivated bacterial phyla.</title>
        <authorList>
            <person name="Wrighton K.C."/>
            <person name="Thomas B.C."/>
            <person name="Sharon I."/>
            <person name="Miller C.S."/>
            <person name="Castelle C.J."/>
            <person name="VerBerkmoes N.C."/>
            <person name="Wilkins M.J."/>
            <person name="Hettich R.L."/>
            <person name="Lipton M.S."/>
            <person name="Williams K.H."/>
            <person name="Long P.E."/>
            <person name="Banfield J.F."/>
        </authorList>
    </citation>
    <scope>NUCLEOTIDE SEQUENCE [LARGE SCALE GENOMIC DNA]</scope>
</reference>